<evidence type="ECO:0000256" key="1">
    <source>
        <dbReference type="SAM" id="MobiDB-lite"/>
    </source>
</evidence>
<sequence>MQKIGIIKSGEYIKLPNTIKPKKRIGNFSFHRFPEGLWREMSYKGENVSSKKALKEECYKRGMISEYYDIYPRSSGYEQEREEASRKTKEKEGKT</sequence>
<dbReference type="EMBL" id="LAZR01000354">
    <property type="protein sequence ID" value="KKN72794.1"/>
    <property type="molecule type" value="Genomic_DNA"/>
</dbReference>
<protein>
    <submittedName>
        <fullName evidence="2">Uncharacterized protein</fullName>
    </submittedName>
</protein>
<proteinExistence type="predicted"/>
<organism evidence="2">
    <name type="scientific">marine sediment metagenome</name>
    <dbReference type="NCBI Taxonomy" id="412755"/>
    <lineage>
        <taxon>unclassified sequences</taxon>
        <taxon>metagenomes</taxon>
        <taxon>ecological metagenomes</taxon>
    </lineage>
</organism>
<feature type="compositionally biased region" description="Basic and acidic residues" evidence="1">
    <location>
        <begin position="78"/>
        <end position="95"/>
    </location>
</feature>
<reference evidence="2" key="1">
    <citation type="journal article" date="2015" name="Nature">
        <title>Complex archaea that bridge the gap between prokaryotes and eukaryotes.</title>
        <authorList>
            <person name="Spang A."/>
            <person name="Saw J.H."/>
            <person name="Jorgensen S.L."/>
            <person name="Zaremba-Niedzwiedzka K."/>
            <person name="Martijn J."/>
            <person name="Lind A.E."/>
            <person name="van Eijk R."/>
            <person name="Schleper C."/>
            <person name="Guy L."/>
            <person name="Ettema T.J."/>
        </authorList>
    </citation>
    <scope>NUCLEOTIDE SEQUENCE</scope>
</reference>
<comment type="caution">
    <text evidence="2">The sequence shown here is derived from an EMBL/GenBank/DDBJ whole genome shotgun (WGS) entry which is preliminary data.</text>
</comment>
<name>A0A0F9T0N5_9ZZZZ</name>
<feature type="region of interest" description="Disordered" evidence="1">
    <location>
        <begin position="75"/>
        <end position="95"/>
    </location>
</feature>
<gene>
    <name evidence="2" type="ORF">LCGC14_0406490</name>
</gene>
<accession>A0A0F9T0N5</accession>
<evidence type="ECO:0000313" key="2">
    <source>
        <dbReference type="EMBL" id="KKN72794.1"/>
    </source>
</evidence>
<dbReference type="AlphaFoldDB" id="A0A0F9T0N5"/>